<protein>
    <recommendedName>
        <fullName evidence="1">DUF7730 domain-containing protein</fullName>
    </recommendedName>
</protein>
<accession>A0AAJ0D738</accession>
<evidence type="ECO:0000259" key="1">
    <source>
        <dbReference type="Pfam" id="PF24864"/>
    </source>
</evidence>
<keyword evidence="3" id="KW-1185">Reference proteome</keyword>
<dbReference type="Pfam" id="PF24864">
    <property type="entry name" value="DUF7730"/>
    <property type="match status" value="1"/>
</dbReference>
<reference evidence="2" key="1">
    <citation type="submission" date="2023-04" db="EMBL/GenBank/DDBJ databases">
        <title>Black Yeasts Isolated from many extreme environments.</title>
        <authorList>
            <person name="Coleine C."/>
            <person name="Stajich J.E."/>
            <person name="Selbmann L."/>
        </authorList>
    </citation>
    <scope>NUCLEOTIDE SEQUENCE</scope>
    <source>
        <strain evidence="2">CCFEE 5312</strain>
    </source>
</reference>
<evidence type="ECO:0000313" key="2">
    <source>
        <dbReference type="EMBL" id="KAK3047737.1"/>
    </source>
</evidence>
<dbReference type="EMBL" id="JAWDJX010000057">
    <property type="protein sequence ID" value="KAK3047737.1"/>
    <property type="molecule type" value="Genomic_DNA"/>
</dbReference>
<evidence type="ECO:0000313" key="3">
    <source>
        <dbReference type="Proteomes" id="UP001271007"/>
    </source>
</evidence>
<dbReference type="Proteomes" id="UP001271007">
    <property type="component" value="Unassembled WGS sequence"/>
</dbReference>
<dbReference type="AlphaFoldDB" id="A0AAJ0D738"/>
<dbReference type="PANTHER" id="PTHR38790:SF4">
    <property type="entry name" value="2EXR DOMAIN-CONTAINING PROTEIN"/>
    <property type="match status" value="1"/>
</dbReference>
<dbReference type="PANTHER" id="PTHR38790">
    <property type="entry name" value="2EXR DOMAIN-CONTAINING PROTEIN-RELATED"/>
    <property type="match status" value="1"/>
</dbReference>
<dbReference type="InterPro" id="IPR056632">
    <property type="entry name" value="DUF7730"/>
</dbReference>
<gene>
    <name evidence="2" type="ORF">LTR09_010851</name>
</gene>
<name>A0AAJ0D738_9PEZI</name>
<sequence>MLSIRKRKQPAVDSTETTPLQLKKKRWTGRILNTGKKGNTITERNSKESPLLRLPAELRTQIYKLVLCPETLHVHGPYDGGERNRYVGISVYPCSAEAGDGETVLSLRHSTVDLSPAAQDAKCYHKRYIGCGAHGIRETQFLALLQTCRQIHNEAALLPFHEGSFSFRSISMLPLFLEKLLVAQRKARRKITLPPLSLFMTQRSKAATLAGLKEITMFNEHGGSLLVGALKECLPIVQSCEITKAVLCIILRSSAGSSTGVKQADMPAICDEMEAMLVAGAGAEEG</sequence>
<proteinExistence type="predicted"/>
<organism evidence="2 3">
    <name type="scientific">Extremus antarcticus</name>
    <dbReference type="NCBI Taxonomy" id="702011"/>
    <lineage>
        <taxon>Eukaryota</taxon>
        <taxon>Fungi</taxon>
        <taxon>Dikarya</taxon>
        <taxon>Ascomycota</taxon>
        <taxon>Pezizomycotina</taxon>
        <taxon>Dothideomycetes</taxon>
        <taxon>Dothideomycetidae</taxon>
        <taxon>Mycosphaerellales</taxon>
        <taxon>Extremaceae</taxon>
        <taxon>Extremus</taxon>
    </lineage>
</organism>
<comment type="caution">
    <text evidence="2">The sequence shown here is derived from an EMBL/GenBank/DDBJ whole genome shotgun (WGS) entry which is preliminary data.</text>
</comment>
<feature type="domain" description="DUF7730" evidence="1">
    <location>
        <begin position="46"/>
        <end position="186"/>
    </location>
</feature>